<gene>
    <name evidence="2" type="ORF">OS493_020055</name>
</gene>
<keyword evidence="3" id="KW-1185">Reference proteome</keyword>
<dbReference type="EMBL" id="MU827789">
    <property type="protein sequence ID" value="KAJ7331267.1"/>
    <property type="molecule type" value="Genomic_DNA"/>
</dbReference>
<protein>
    <submittedName>
        <fullName evidence="2">Uncharacterized protein</fullName>
    </submittedName>
</protein>
<evidence type="ECO:0000313" key="2">
    <source>
        <dbReference type="EMBL" id="KAJ7331267.1"/>
    </source>
</evidence>
<reference evidence="2" key="1">
    <citation type="submission" date="2023-01" db="EMBL/GenBank/DDBJ databases">
        <title>Genome assembly of the deep-sea coral Lophelia pertusa.</title>
        <authorList>
            <person name="Herrera S."/>
            <person name="Cordes E."/>
        </authorList>
    </citation>
    <scope>NUCLEOTIDE SEQUENCE</scope>
    <source>
        <strain evidence="2">USNM1676648</strain>
        <tissue evidence="2">Polyp</tissue>
    </source>
</reference>
<feature type="compositionally biased region" description="Polar residues" evidence="1">
    <location>
        <begin position="61"/>
        <end position="75"/>
    </location>
</feature>
<sequence length="177" mass="19870">MKQLRGIWELSRQVKRSVPWQRFTYKFDKLPYKYEPGVTRSLHHELKMAASIHEGEETTSDKSTPFQINTSPSSASGQSAFPHTVIPWEKCISWSLVPMPALLVQPRPQSAPQFTAQMCNINLSRVTTLPATVPIPVRRPDFHDSSAKSIPVSVIKRVVPTPTDKDLRGSHNSVGNI</sequence>
<proteinExistence type="predicted"/>
<accession>A0A9W9YEX4</accession>
<evidence type="ECO:0000256" key="1">
    <source>
        <dbReference type="SAM" id="MobiDB-lite"/>
    </source>
</evidence>
<comment type="caution">
    <text evidence="2">The sequence shown here is derived from an EMBL/GenBank/DDBJ whole genome shotgun (WGS) entry which is preliminary data.</text>
</comment>
<dbReference type="AlphaFoldDB" id="A0A9W9YEX4"/>
<name>A0A9W9YEX4_9CNID</name>
<dbReference type="Proteomes" id="UP001163046">
    <property type="component" value="Unassembled WGS sequence"/>
</dbReference>
<feature type="region of interest" description="Disordered" evidence="1">
    <location>
        <begin position="53"/>
        <end position="75"/>
    </location>
</feature>
<organism evidence="2 3">
    <name type="scientific">Desmophyllum pertusum</name>
    <dbReference type="NCBI Taxonomy" id="174260"/>
    <lineage>
        <taxon>Eukaryota</taxon>
        <taxon>Metazoa</taxon>
        <taxon>Cnidaria</taxon>
        <taxon>Anthozoa</taxon>
        <taxon>Hexacorallia</taxon>
        <taxon>Scleractinia</taxon>
        <taxon>Caryophylliina</taxon>
        <taxon>Caryophylliidae</taxon>
        <taxon>Desmophyllum</taxon>
    </lineage>
</organism>
<evidence type="ECO:0000313" key="3">
    <source>
        <dbReference type="Proteomes" id="UP001163046"/>
    </source>
</evidence>